<evidence type="ECO:0000259" key="6">
    <source>
        <dbReference type="Pfam" id="PF06429"/>
    </source>
</evidence>
<feature type="domain" description="Flagellar basal body rod protein N-terminal" evidence="5">
    <location>
        <begin position="5"/>
        <end position="35"/>
    </location>
</feature>
<dbReference type="Pfam" id="PF06429">
    <property type="entry name" value="Flg_bbr_C"/>
    <property type="match status" value="1"/>
</dbReference>
<dbReference type="PANTHER" id="PTHR30435:SF19">
    <property type="entry name" value="FLAGELLAR BASAL-BODY ROD PROTEIN FLGG"/>
    <property type="match status" value="1"/>
</dbReference>
<evidence type="ECO:0000259" key="7">
    <source>
        <dbReference type="Pfam" id="PF22692"/>
    </source>
</evidence>
<comment type="similarity">
    <text evidence="2 4">Belongs to the flagella basal body rod proteins family.</text>
</comment>
<sequence length="254" mass="27288">MIDALYIAATGMRAEAAQIDAISNNMANLNTPAYKRQGVNFESLIYQTEKVGSVNGQLQSQGMGAAASQITRFYEQGDLKVSDDQMDIAISGKGFFEVELPSGSLAYTRVGNFKLDDNGFLVTENGYLLADRIQVSPDAIDINISESGVVSARLSDNSEETLGQISLAGFMAEQDLDVITGGLYGANEDSGSAYYSEPGEDGLGLVRQGYIEASNVDLVEEMLSLTMAQRAYEGSSQVIRAADEIMKINNSLRV</sequence>
<evidence type="ECO:0000313" key="8">
    <source>
        <dbReference type="EMBL" id="MFA0810755.1"/>
    </source>
</evidence>
<evidence type="ECO:0000256" key="1">
    <source>
        <dbReference type="ARBA" id="ARBA00004117"/>
    </source>
</evidence>
<organism evidence="8 9">
    <name type="scientific">Microbulbifer epialgicus</name>
    <dbReference type="NCBI Taxonomy" id="393907"/>
    <lineage>
        <taxon>Bacteria</taxon>
        <taxon>Pseudomonadati</taxon>
        <taxon>Pseudomonadota</taxon>
        <taxon>Gammaproteobacteria</taxon>
        <taxon>Cellvibrionales</taxon>
        <taxon>Microbulbiferaceae</taxon>
        <taxon>Microbulbifer</taxon>
    </lineage>
</organism>
<dbReference type="Pfam" id="PF00460">
    <property type="entry name" value="Flg_bb_rod"/>
    <property type="match status" value="1"/>
</dbReference>
<comment type="caution">
    <text evidence="8">The sequence shown here is derived from an EMBL/GenBank/DDBJ whole genome shotgun (WGS) entry which is preliminary data.</text>
</comment>
<keyword evidence="8" id="KW-0282">Flagellum</keyword>
<dbReference type="EMBL" id="JBGMEK010000011">
    <property type="protein sequence ID" value="MFA0810755.1"/>
    <property type="molecule type" value="Genomic_DNA"/>
</dbReference>
<evidence type="ECO:0000256" key="4">
    <source>
        <dbReference type="RuleBase" id="RU362116"/>
    </source>
</evidence>
<proteinExistence type="inferred from homology"/>
<keyword evidence="3 4" id="KW-0975">Bacterial flagellum</keyword>
<dbReference type="RefSeq" id="WP_371838328.1">
    <property type="nucleotide sequence ID" value="NZ_JBGMEK010000011.1"/>
</dbReference>
<evidence type="ECO:0000256" key="3">
    <source>
        <dbReference type="ARBA" id="ARBA00023143"/>
    </source>
</evidence>
<name>A0ABV4NXH8_9GAMM</name>
<evidence type="ECO:0000259" key="5">
    <source>
        <dbReference type="Pfam" id="PF00460"/>
    </source>
</evidence>
<keyword evidence="8" id="KW-0966">Cell projection</keyword>
<comment type="subcellular location">
    <subcellularLocation>
        <location evidence="1 4">Bacterial flagellum basal body</location>
    </subcellularLocation>
</comment>
<dbReference type="SUPFAM" id="SSF117143">
    <property type="entry name" value="Flagellar hook protein flgE"/>
    <property type="match status" value="1"/>
</dbReference>
<protein>
    <submittedName>
        <fullName evidence="8">Flagellar hook-basal body protein</fullName>
    </submittedName>
</protein>
<dbReference type="InterPro" id="IPR053967">
    <property type="entry name" value="LlgE_F_G-like_D1"/>
</dbReference>
<dbReference type="Pfam" id="PF22692">
    <property type="entry name" value="LlgE_F_G_D1"/>
    <property type="match status" value="1"/>
</dbReference>
<dbReference type="InterPro" id="IPR037925">
    <property type="entry name" value="FlgE/F/G-like"/>
</dbReference>
<evidence type="ECO:0000313" key="9">
    <source>
        <dbReference type="Proteomes" id="UP001569428"/>
    </source>
</evidence>
<dbReference type="Proteomes" id="UP001569428">
    <property type="component" value="Unassembled WGS sequence"/>
</dbReference>
<dbReference type="InterPro" id="IPR001444">
    <property type="entry name" value="Flag_bb_rod_N"/>
</dbReference>
<dbReference type="InterPro" id="IPR020013">
    <property type="entry name" value="Flagellar_FlgE/F/G"/>
</dbReference>
<accession>A0ABV4NXH8</accession>
<dbReference type="InterPro" id="IPR010930">
    <property type="entry name" value="Flg_bb/hook_C_dom"/>
</dbReference>
<gene>
    <name evidence="8" type="ORF">ACCI49_07455</name>
</gene>
<keyword evidence="9" id="KW-1185">Reference proteome</keyword>
<dbReference type="NCBIfam" id="TIGR03506">
    <property type="entry name" value="FlgEFG_subfam"/>
    <property type="match status" value="2"/>
</dbReference>
<feature type="domain" description="Flagellar basal-body/hook protein C-terminal" evidence="6">
    <location>
        <begin position="207"/>
        <end position="248"/>
    </location>
</feature>
<keyword evidence="8" id="KW-0969">Cilium</keyword>
<feature type="domain" description="Flagellar hook protein FlgE/F/G-like D1" evidence="7">
    <location>
        <begin position="89"/>
        <end position="152"/>
    </location>
</feature>
<reference evidence="8 9" key="1">
    <citation type="submission" date="2024-08" db="EMBL/GenBank/DDBJ databases">
        <authorList>
            <person name="Ishaq N."/>
        </authorList>
    </citation>
    <scope>NUCLEOTIDE SEQUENCE [LARGE SCALE GENOMIC DNA]</scope>
    <source>
        <strain evidence="8 9">DSM 18651</strain>
    </source>
</reference>
<dbReference type="PANTHER" id="PTHR30435">
    <property type="entry name" value="FLAGELLAR PROTEIN"/>
    <property type="match status" value="1"/>
</dbReference>
<evidence type="ECO:0000256" key="2">
    <source>
        <dbReference type="ARBA" id="ARBA00009677"/>
    </source>
</evidence>